<evidence type="ECO:0000313" key="3">
    <source>
        <dbReference type="Proteomes" id="UP000424527"/>
    </source>
</evidence>
<keyword evidence="2" id="KW-0675">Receptor</keyword>
<evidence type="ECO:0000313" key="2">
    <source>
        <dbReference type="EMBL" id="KAE8278597.1"/>
    </source>
</evidence>
<feature type="region of interest" description="Disordered" evidence="1">
    <location>
        <begin position="291"/>
        <end position="340"/>
    </location>
</feature>
<accession>A0A6G0HHS2</accession>
<feature type="compositionally biased region" description="Low complexity" evidence="1">
    <location>
        <begin position="10"/>
        <end position="20"/>
    </location>
</feature>
<proteinExistence type="predicted"/>
<dbReference type="AlphaFoldDB" id="A0A6G0HHS2"/>
<feature type="region of interest" description="Disordered" evidence="1">
    <location>
        <begin position="1"/>
        <end position="20"/>
    </location>
</feature>
<evidence type="ECO:0000256" key="1">
    <source>
        <dbReference type="SAM" id="MobiDB-lite"/>
    </source>
</evidence>
<name>A0A6G0HHS2_LARCR</name>
<sequence length="340" mass="35637">MEHSQKQFCSPDPLSPGSSSLLYPLIKMATEASGASDPAAPMPTTIFPLPKQQNLPKRPSSLPLRTKPTKKESSSSSLRFKFGTLREVQPEAGGATGFGGSSITQNGSGALRSDDGRLSLGVITASPDEHEPLLSREREQPDPRDASSSVAALRSARPNTNNNNSNTNTGHGQGDGESGGESDGAEEEGSGEGGSRETTGPPGETSGSGSGIGDRQGEAPVTMRGEALLRQPRARRPERPNSLDLSFTTQDLASLGEGLVQPDGALGGTGEKIKKRVKTPYSLKKWRPTTWVISTDTRGPEVNNNGSSRGQGHSQNRPKSSSAIYLRGGSLASEPSDTHV</sequence>
<feature type="compositionally biased region" description="Low complexity" evidence="1">
    <location>
        <begin position="196"/>
        <end position="205"/>
    </location>
</feature>
<dbReference type="EMBL" id="REGW02000024">
    <property type="protein sequence ID" value="KAE8278597.1"/>
    <property type="molecule type" value="Genomic_DNA"/>
</dbReference>
<comment type="caution">
    <text evidence="2">The sequence shown here is derived from an EMBL/GenBank/DDBJ whole genome shotgun (WGS) entry which is preliminary data.</text>
</comment>
<feature type="region of interest" description="Disordered" evidence="1">
    <location>
        <begin position="33"/>
        <end position="249"/>
    </location>
</feature>
<protein>
    <submittedName>
        <fullName evidence="2">Bone morphogenetic protein receptor type-2</fullName>
    </submittedName>
</protein>
<keyword evidence="3" id="KW-1185">Reference proteome</keyword>
<feature type="compositionally biased region" description="Basic and acidic residues" evidence="1">
    <location>
        <begin position="127"/>
        <end position="145"/>
    </location>
</feature>
<gene>
    <name evidence="2" type="ORF">D5F01_LYC23512</name>
</gene>
<feature type="compositionally biased region" description="Polar residues" evidence="1">
    <location>
        <begin position="291"/>
        <end position="323"/>
    </location>
</feature>
<dbReference type="Proteomes" id="UP000424527">
    <property type="component" value="Unassembled WGS sequence"/>
</dbReference>
<feature type="compositionally biased region" description="Acidic residues" evidence="1">
    <location>
        <begin position="178"/>
        <end position="190"/>
    </location>
</feature>
<organism evidence="2 3">
    <name type="scientific">Larimichthys crocea</name>
    <name type="common">Large yellow croaker</name>
    <name type="synonym">Pseudosciaena crocea</name>
    <dbReference type="NCBI Taxonomy" id="215358"/>
    <lineage>
        <taxon>Eukaryota</taxon>
        <taxon>Metazoa</taxon>
        <taxon>Chordata</taxon>
        <taxon>Craniata</taxon>
        <taxon>Vertebrata</taxon>
        <taxon>Euteleostomi</taxon>
        <taxon>Actinopterygii</taxon>
        <taxon>Neopterygii</taxon>
        <taxon>Teleostei</taxon>
        <taxon>Neoteleostei</taxon>
        <taxon>Acanthomorphata</taxon>
        <taxon>Eupercaria</taxon>
        <taxon>Sciaenidae</taxon>
        <taxon>Larimichthys</taxon>
    </lineage>
</organism>
<feature type="compositionally biased region" description="Low complexity" evidence="1">
    <location>
        <begin position="146"/>
        <end position="170"/>
    </location>
</feature>
<reference evidence="2 3" key="1">
    <citation type="submission" date="2019-07" db="EMBL/GenBank/DDBJ databases">
        <title>Chromosome genome assembly for large yellow croaker.</title>
        <authorList>
            <person name="Xiao S."/>
        </authorList>
    </citation>
    <scope>NUCLEOTIDE SEQUENCE [LARGE SCALE GENOMIC DNA]</scope>
    <source>
        <strain evidence="2">JMULYC20181020</strain>
        <tissue evidence="2">Muscle</tissue>
    </source>
</reference>